<feature type="domain" description="Caspase family p10" evidence="1">
    <location>
        <begin position="176"/>
        <end position="239"/>
    </location>
</feature>
<dbReference type="PRINTS" id="PR00775">
    <property type="entry name" value="HEATSHOCK90"/>
</dbReference>
<dbReference type="SUPFAM" id="SSF55874">
    <property type="entry name" value="ATPase domain of HSP90 chaperone/DNA topoisomerase II/histidine kinase"/>
    <property type="match status" value="1"/>
</dbReference>
<dbReference type="GO" id="GO:0006508">
    <property type="term" value="P:proteolysis"/>
    <property type="evidence" value="ECO:0007669"/>
    <property type="project" value="InterPro"/>
</dbReference>
<dbReference type="EMBL" id="CP163439">
    <property type="protein sequence ID" value="XDQ34048.1"/>
    <property type="molecule type" value="Genomic_DNA"/>
</dbReference>
<dbReference type="Gene3D" id="3.30.565.10">
    <property type="entry name" value="Histidine kinase-like ATPase, C-terminal domain"/>
    <property type="match status" value="1"/>
</dbReference>
<dbReference type="Pfam" id="PF24401">
    <property type="entry name" value="iHD-CE"/>
    <property type="match status" value="1"/>
</dbReference>
<gene>
    <name evidence="2" type="ORF">AB5J49_12290</name>
</gene>
<reference evidence="2" key="1">
    <citation type="submission" date="2024-07" db="EMBL/GenBank/DDBJ databases">
        <authorList>
            <person name="Yu S.T."/>
        </authorList>
    </citation>
    <scope>NUCLEOTIDE SEQUENCE</scope>
    <source>
        <strain evidence="2">R28</strain>
    </source>
</reference>
<accession>A0AB39PSV0</accession>
<evidence type="ECO:0000313" key="2">
    <source>
        <dbReference type="EMBL" id="XDQ34048.1"/>
    </source>
</evidence>
<dbReference type="RefSeq" id="WP_369168633.1">
    <property type="nucleotide sequence ID" value="NZ_CP163439.1"/>
</dbReference>
<sequence length="1709" mass="188288">MGSIQHHRGQGQRRALVVGISHTPELEADELLAERFPPLSCVPQDVALVGNALRQSRYEVTPVLDPGGSELLGRLHKFLSSCAPGDTAVVYLSCHGETVDGRDHLLPRDAQPGDALPDGGHALLSRTLIPADPDGLLTGLRSECTVVVYLDICRTSAGTPSEAEQERTTLLSRHENVYWLHSCAQGERSYADPEKGSWFGRALAEALGPTSPPTTFPEVVRYVRGRVIRMADSFGMAPPTIEPYTPHGRTGDAQDALVLCEGSREASRWTTMIEKSLLWDHTSGTAEVHQRVKDGLTSLVEHVAGTLHGAGAHRDDPWTDPNWPVRMVDRLGNLVRQAGLSGRDLLSPAETAALLASPVVHEGLVTVALEELRRTLPERMDTEAGEPGHGDPEAHVRGAAKDVCRAHSQVRRTADTLRRRNLREQAVAADHWLRHRFIADWDPLWERTGDYPAVDGLLDRVVNVVLAGAEDPSGKPPGETSRRRVDGQLRQVLAHVTVHPSGSPRINDPQSKDAWDTYPPTRGSQWRGPELALLLWISGLLATDPRRMSGVLVDHLGAHEQLVPRDIVAALSADFGYDDTPADTTDGTYRPAVRFDCPHPALHVAIEELVGHANNTVAALRAEWHKQRTSPPALLRGLPEQVTTDQLVPLNQRYKQPLERFRLAEDEIRPLLMGTQLYGDRMLAVRELYQNALDACRHRDMRHRYGVTQGRHAPDWKPTITFTQGWDDNGRPFIACRDNGSGMTRTKLTSMFARAGRRYEQDPEFVQERRNWRRAGLPEMPLNSRFGIGVFSYFMLADEVVVWTNAVDRYGRPEQPHTLRADIQSGSGLLRIGDDPEVSLEGGTLVRLYLSADDEALPSLVETLESQLWVSDCTVVASEREQNDPGQVLRSVTWRPGELRVAEPDWYGDAARAHDDAWLVQGPGQLLLDGVVVKDAPEVYGHVVNLRERHRPEPSVDRNSMRSYDDELVMRELLSSVPRACAQWDDVSLNWLWQLTKSVPRLAVAVLDALPDGISARLEAPEHGDRFPPQRLPLSRVGCLPADESVLDWSERPLNLDDDADSSGSAVLGRWQQTRLATGAVTNPFAPRSYPTPSSLDALLFLSDAPGGWATALTGAHLGRTSLGEVVRAWRRYAVAGLRVPAVDDVRSLRDIRPDKAMANLYSSYASARHAESPARHAPLLKISAKHQITLGKAAELLERLRTLDPDLPAPPELDHHLASERATRTDQITLAEDALAFNQLPGVLHPVDLLSRVGHYSLDELIDRVRRFAPLGWSLAAEPTPAAREQGELSGPERFLLSKDLDERAPWMEGHIPLWHVVKLSRATGTPLKAQVEQINASAPVTQVVAPDLPPGAEEWIASADGSPSGALKYEEGVRLGPWECVFLLKPDRHRVRPETAEQARRQLHMTDVLGRLSNDTSDRIDDVVKQMAMVKSLLFHSGLIDGRSLDEHGLTHVHALTTSASTDLPLGDVYDLLENEERHLPLRIVRPAAEALALQATYTDLKALTANSTAFKESLTILDLLGHASDDGIPVGHSHRRLREFTVLGAPAPPGELTGPEGEFLDTLVPNVFDLAAFEAEVLLGRGTMGPLELVLTAGRFGWTLGETYDRYAPFRCLGLDVATEPPDQHEAGLAPDWRDVVILTRQLTGRAPALCGPVDDDHVVLCAEETDLTEEQVRERLARYARLFSLGLPFEGPAPHSNPSGEGSLV</sequence>
<protein>
    <submittedName>
        <fullName evidence="2">Caspase family protein</fullName>
    </submittedName>
</protein>
<evidence type="ECO:0000259" key="1">
    <source>
        <dbReference type="PROSITE" id="PS50207"/>
    </source>
</evidence>
<dbReference type="InterPro" id="IPR011600">
    <property type="entry name" value="Pept_C14_caspase"/>
</dbReference>
<dbReference type="InterPro" id="IPR029030">
    <property type="entry name" value="Caspase-like_dom_sf"/>
</dbReference>
<dbReference type="Pfam" id="PF00656">
    <property type="entry name" value="Peptidase_C14"/>
    <property type="match status" value="1"/>
</dbReference>
<dbReference type="Pfam" id="PF24410">
    <property type="entry name" value="wHTH-HSP90_Na-assoc"/>
    <property type="match status" value="1"/>
</dbReference>
<organism evidence="2">
    <name type="scientific">Streptomyces sp. R28</name>
    <dbReference type="NCBI Taxonomy" id="3238628"/>
    <lineage>
        <taxon>Bacteria</taxon>
        <taxon>Bacillati</taxon>
        <taxon>Actinomycetota</taxon>
        <taxon>Actinomycetes</taxon>
        <taxon>Kitasatosporales</taxon>
        <taxon>Streptomycetaceae</taxon>
        <taxon>Streptomyces</taxon>
    </lineage>
</organism>
<dbReference type="GO" id="GO:0004197">
    <property type="term" value="F:cysteine-type endopeptidase activity"/>
    <property type="evidence" value="ECO:0007669"/>
    <property type="project" value="InterPro"/>
</dbReference>
<dbReference type="InterPro" id="IPR036890">
    <property type="entry name" value="HATPase_C_sf"/>
</dbReference>
<dbReference type="InterPro" id="IPR056506">
    <property type="entry name" value="iHD-CE"/>
</dbReference>
<dbReference type="Gene3D" id="3.40.50.1460">
    <property type="match status" value="1"/>
</dbReference>
<dbReference type="PANTHER" id="PTHR22576">
    <property type="entry name" value="MUCOSA ASSOCIATED LYMPHOID TISSUE LYMPHOMA TRANSLOCATION PROTEIN 1/PARACASPASE"/>
    <property type="match status" value="1"/>
</dbReference>
<dbReference type="InterPro" id="IPR020575">
    <property type="entry name" value="Hsp90_N"/>
</dbReference>
<dbReference type="InterPro" id="IPR056507">
    <property type="entry name" value="wHTH-HSP90_Na-assoc"/>
</dbReference>
<proteinExistence type="predicted"/>
<dbReference type="PROSITE" id="PS50207">
    <property type="entry name" value="CASPASE_P10"/>
    <property type="match status" value="1"/>
</dbReference>
<dbReference type="InterPro" id="IPR002138">
    <property type="entry name" value="Pept_C14_p10"/>
</dbReference>
<dbReference type="InterPro" id="IPR052039">
    <property type="entry name" value="Caspase-related_regulators"/>
</dbReference>
<dbReference type="PANTHER" id="PTHR22576:SF37">
    <property type="entry name" value="MUCOSA-ASSOCIATED LYMPHOID TISSUE LYMPHOMA TRANSLOCATION PROTEIN 1"/>
    <property type="match status" value="1"/>
</dbReference>
<dbReference type="SUPFAM" id="SSF52129">
    <property type="entry name" value="Caspase-like"/>
    <property type="match status" value="1"/>
</dbReference>
<name>A0AB39PSV0_9ACTN</name>